<reference evidence="1 2" key="1">
    <citation type="submission" date="2019-10" db="EMBL/GenBank/DDBJ databases">
        <title>Whole genome shotgun sequence of Acrocarpospora pleiomorpha NBRC 16267.</title>
        <authorList>
            <person name="Ichikawa N."/>
            <person name="Kimura A."/>
            <person name="Kitahashi Y."/>
            <person name="Komaki H."/>
            <person name="Oguchi A."/>
        </authorList>
    </citation>
    <scope>NUCLEOTIDE SEQUENCE [LARGE SCALE GENOMIC DNA]</scope>
    <source>
        <strain evidence="1 2">NBRC 16267</strain>
    </source>
</reference>
<dbReference type="AlphaFoldDB" id="A0A5M3Y2P4"/>
<gene>
    <name evidence="1" type="ORF">Aple_079470</name>
</gene>
<dbReference type="OrthoDB" id="2408361at2"/>
<protein>
    <submittedName>
        <fullName evidence="1">Uncharacterized protein</fullName>
    </submittedName>
</protein>
<dbReference type="Pfam" id="PF17914">
    <property type="entry name" value="HopA1"/>
    <property type="match status" value="1"/>
</dbReference>
<accession>A0A5M3Y2P4</accession>
<dbReference type="Proteomes" id="UP000377595">
    <property type="component" value="Unassembled WGS sequence"/>
</dbReference>
<evidence type="ECO:0000313" key="1">
    <source>
        <dbReference type="EMBL" id="GES25048.1"/>
    </source>
</evidence>
<dbReference type="RefSeq" id="WP_155349848.1">
    <property type="nucleotide sequence ID" value="NZ_BAAAHM010000014.1"/>
</dbReference>
<evidence type="ECO:0000313" key="2">
    <source>
        <dbReference type="Proteomes" id="UP000377595"/>
    </source>
</evidence>
<name>A0A5M3Y2P4_9ACTN</name>
<proteinExistence type="predicted"/>
<comment type="caution">
    <text evidence="1">The sequence shown here is derived from an EMBL/GenBank/DDBJ whole genome shotgun (WGS) entry which is preliminary data.</text>
</comment>
<organism evidence="1 2">
    <name type="scientific">Acrocarpospora pleiomorpha</name>
    <dbReference type="NCBI Taxonomy" id="90975"/>
    <lineage>
        <taxon>Bacteria</taxon>
        <taxon>Bacillati</taxon>
        <taxon>Actinomycetota</taxon>
        <taxon>Actinomycetes</taxon>
        <taxon>Streptosporangiales</taxon>
        <taxon>Streptosporangiaceae</taxon>
        <taxon>Acrocarpospora</taxon>
    </lineage>
</organism>
<dbReference type="EMBL" id="BLAF01000061">
    <property type="protein sequence ID" value="GES25048.1"/>
    <property type="molecule type" value="Genomic_DNA"/>
</dbReference>
<dbReference type="InterPro" id="IPR040871">
    <property type="entry name" value="HopA1"/>
</dbReference>
<sequence>MKLSLDRVQITPDRTSATLDDREITADSPKALRAALASALYDVFHAGRESADGPRPRSIRDVAFERELRAVVPHPLSSVLAPVEPGASDVVRLSGVRVRVPDPHLGAEADTPAGPARWVNLPAVLPTVSPGFLLVSGSGGADMRPGAHVRLYVGAETADAAPQLWGAVLTRLEKLHVPYRAKVLSARGLYPRRDSIVVYLGSRAWHAVPDIAEAAGEAGGLRGDVSAYVAELGPGIGWAWEPRDDRPGMRGLSFGEHRSHAIAVGLLAHAGQGGDRGEAVTEALCAAGIEPDAVHRNADSPQLPFELSGP</sequence>
<keyword evidence="2" id="KW-1185">Reference proteome</keyword>